<name>A0A0A9HLN0_ARUDO</name>
<reference evidence="2" key="1">
    <citation type="submission" date="2014-09" db="EMBL/GenBank/DDBJ databases">
        <authorList>
            <person name="Magalhaes I.L.F."/>
            <person name="Oliveira U."/>
            <person name="Santos F.R."/>
            <person name="Vidigal T.H.D.A."/>
            <person name="Brescovit A.D."/>
            <person name="Santos A.J."/>
        </authorList>
    </citation>
    <scope>NUCLEOTIDE SEQUENCE</scope>
    <source>
        <tissue evidence="2">Shoot tissue taken approximately 20 cm above the soil surface</tissue>
    </source>
</reference>
<evidence type="ECO:0000313" key="2">
    <source>
        <dbReference type="EMBL" id="JAE35776.1"/>
    </source>
</evidence>
<protein>
    <submittedName>
        <fullName evidence="2">Uncharacterized protein</fullName>
    </submittedName>
</protein>
<keyword evidence="1" id="KW-1133">Transmembrane helix</keyword>
<organism evidence="2">
    <name type="scientific">Arundo donax</name>
    <name type="common">Giant reed</name>
    <name type="synonym">Donax arundinaceus</name>
    <dbReference type="NCBI Taxonomy" id="35708"/>
    <lineage>
        <taxon>Eukaryota</taxon>
        <taxon>Viridiplantae</taxon>
        <taxon>Streptophyta</taxon>
        <taxon>Embryophyta</taxon>
        <taxon>Tracheophyta</taxon>
        <taxon>Spermatophyta</taxon>
        <taxon>Magnoliopsida</taxon>
        <taxon>Liliopsida</taxon>
        <taxon>Poales</taxon>
        <taxon>Poaceae</taxon>
        <taxon>PACMAD clade</taxon>
        <taxon>Arundinoideae</taxon>
        <taxon>Arundineae</taxon>
        <taxon>Arundo</taxon>
    </lineage>
</organism>
<sequence>MSLLGVDLPFKGQAASHLELSKSLIYLVPVTSVPLLLWRGCHSLARSLCLGSGHTFFFINYLGHDTLTYPHMCLNVPMESLIASEVMFSMVSIYIGVYAFFGLVPTQAYW</sequence>
<keyword evidence="1" id="KW-0472">Membrane</keyword>
<keyword evidence="1" id="KW-0812">Transmembrane</keyword>
<evidence type="ECO:0000256" key="1">
    <source>
        <dbReference type="SAM" id="Phobius"/>
    </source>
</evidence>
<dbReference type="AlphaFoldDB" id="A0A0A9HLN0"/>
<dbReference type="EMBL" id="GBRH01162120">
    <property type="protein sequence ID" value="JAE35776.1"/>
    <property type="molecule type" value="Transcribed_RNA"/>
</dbReference>
<reference evidence="2" key="2">
    <citation type="journal article" date="2015" name="Data Brief">
        <title>Shoot transcriptome of the giant reed, Arundo donax.</title>
        <authorList>
            <person name="Barrero R.A."/>
            <person name="Guerrero F.D."/>
            <person name="Moolhuijzen P."/>
            <person name="Goolsby J.A."/>
            <person name="Tidwell J."/>
            <person name="Bellgard S.E."/>
            <person name="Bellgard M.I."/>
        </authorList>
    </citation>
    <scope>NUCLEOTIDE SEQUENCE</scope>
    <source>
        <tissue evidence="2">Shoot tissue taken approximately 20 cm above the soil surface</tissue>
    </source>
</reference>
<feature type="transmembrane region" description="Helical" evidence="1">
    <location>
        <begin position="82"/>
        <end position="104"/>
    </location>
</feature>
<accession>A0A0A9HLN0</accession>
<proteinExistence type="predicted"/>